<protein>
    <submittedName>
        <fullName evidence="7">ABC transporter substrate-binding protein</fullName>
    </submittedName>
</protein>
<dbReference type="Gene3D" id="3.40.190.10">
    <property type="entry name" value="Periplasmic binding protein-like II"/>
    <property type="match status" value="2"/>
</dbReference>
<gene>
    <name evidence="7" type="ORF">BOCO_1139</name>
</gene>
<dbReference type="AlphaFoldDB" id="A0A261EQE6"/>
<keyword evidence="2 6" id="KW-0732">Signal</keyword>
<reference evidence="7 8" key="1">
    <citation type="journal article" date="2017" name="BMC Genomics">
        <title>Comparative genomic and phylogenomic analyses of the Bifidobacteriaceae family.</title>
        <authorList>
            <person name="Lugli G.A."/>
            <person name="Milani C."/>
            <person name="Turroni F."/>
            <person name="Duranti S."/>
            <person name="Mancabelli L."/>
            <person name="Mangifesta M."/>
            <person name="Ferrario C."/>
            <person name="Modesto M."/>
            <person name="Mattarelli P."/>
            <person name="Jiri K."/>
            <person name="van Sinderen D."/>
            <person name="Ventura M."/>
        </authorList>
    </citation>
    <scope>NUCLEOTIDE SEQUENCE [LARGE SCALE GENOMIC DNA]</scope>
    <source>
        <strain evidence="7 8">DSM 22924</strain>
    </source>
</reference>
<keyword evidence="8" id="KW-1185">Reference proteome</keyword>
<sequence>MKRIRYVAAALCGVLALGSLTACGSSSGSKKTVEFMTMQSIGTPQLKALETITKKFESKNPDIQIKLVPGTNTNENDIKVRLAGHNPPDIWNTHGWSRDRYANFLEPLENRSWAKRMKPLGDDVFKTKDGKFYALPADIQVSGIMYNETVLTQAGIDPKAINSWDAFKQACEKLKSKGITPIVSSPKDPGPNGDLADYILPGVYNEAQLSSLKRGTFDTKVYEAYTSLISQWSKDGYFNVDYTSATLDDVARLMASDKAGFYFRSNGNAQLIASYNPNVKLGLMPIPSNTGDPYFSTGEDMAFGVSKTSKVKDAALKYIDFMAEPENMQELVNILMNDSALTGVTSALGQFEPSYNYWVNERKTKTVPFFDRIYLPNGMYNTLAKSTDGLITGQLNPQSAADQVKTSFESLKNQKSS</sequence>
<evidence type="ECO:0000256" key="2">
    <source>
        <dbReference type="ARBA" id="ARBA00022729"/>
    </source>
</evidence>
<evidence type="ECO:0000256" key="4">
    <source>
        <dbReference type="ARBA" id="ARBA00023139"/>
    </source>
</evidence>
<dbReference type="OrthoDB" id="2060074at2"/>
<dbReference type="EMBL" id="MWWS01000006">
    <property type="protein sequence ID" value="OZG49079.1"/>
    <property type="molecule type" value="Genomic_DNA"/>
</dbReference>
<comment type="caution">
    <text evidence="7">The sequence shown here is derived from an EMBL/GenBank/DDBJ whole genome shotgun (WGS) entry which is preliminary data.</text>
</comment>
<proteinExistence type="predicted"/>
<keyword evidence="3" id="KW-0472">Membrane</keyword>
<evidence type="ECO:0000256" key="5">
    <source>
        <dbReference type="ARBA" id="ARBA00023288"/>
    </source>
</evidence>
<keyword evidence="1" id="KW-1003">Cell membrane</keyword>
<dbReference type="InterPro" id="IPR006059">
    <property type="entry name" value="SBP"/>
</dbReference>
<dbReference type="Pfam" id="PF01547">
    <property type="entry name" value="SBP_bac_1"/>
    <property type="match status" value="1"/>
</dbReference>
<evidence type="ECO:0000313" key="8">
    <source>
        <dbReference type="Proteomes" id="UP000216004"/>
    </source>
</evidence>
<feature type="chain" id="PRO_5012604991" evidence="6">
    <location>
        <begin position="25"/>
        <end position="417"/>
    </location>
</feature>
<evidence type="ECO:0000313" key="7">
    <source>
        <dbReference type="EMBL" id="OZG49079.1"/>
    </source>
</evidence>
<evidence type="ECO:0000256" key="1">
    <source>
        <dbReference type="ARBA" id="ARBA00022475"/>
    </source>
</evidence>
<evidence type="ECO:0000256" key="6">
    <source>
        <dbReference type="SAM" id="SignalP"/>
    </source>
</evidence>
<dbReference type="PANTHER" id="PTHR43649">
    <property type="entry name" value="ARABINOSE-BINDING PROTEIN-RELATED"/>
    <property type="match status" value="1"/>
</dbReference>
<keyword evidence="4" id="KW-0564">Palmitate</keyword>
<dbReference type="Proteomes" id="UP000216004">
    <property type="component" value="Unassembled WGS sequence"/>
</dbReference>
<dbReference type="InterPro" id="IPR050490">
    <property type="entry name" value="Bact_solute-bd_prot1"/>
</dbReference>
<dbReference type="SUPFAM" id="SSF53850">
    <property type="entry name" value="Periplasmic binding protein-like II"/>
    <property type="match status" value="1"/>
</dbReference>
<dbReference type="RefSeq" id="WP_094723151.1">
    <property type="nucleotide sequence ID" value="NZ_MWWS01000006.1"/>
</dbReference>
<dbReference type="PANTHER" id="PTHR43649:SF33">
    <property type="entry name" value="POLYGALACTURONAN_RHAMNOGALACTURONAN-BINDING PROTEIN YTCQ"/>
    <property type="match status" value="1"/>
</dbReference>
<feature type="signal peptide" evidence="6">
    <location>
        <begin position="1"/>
        <end position="24"/>
    </location>
</feature>
<accession>A0A261EQE6</accession>
<dbReference type="PROSITE" id="PS51257">
    <property type="entry name" value="PROKAR_LIPOPROTEIN"/>
    <property type="match status" value="1"/>
</dbReference>
<evidence type="ECO:0000256" key="3">
    <source>
        <dbReference type="ARBA" id="ARBA00023136"/>
    </source>
</evidence>
<keyword evidence="5" id="KW-0449">Lipoprotein</keyword>
<name>A0A261EQE6_9BIFI</name>
<organism evidence="7 8">
    <name type="scientific">Bombiscardovia coagulans</name>
    <dbReference type="NCBI Taxonomy" id="686666"/>
    <lineage>
        <taxon>Bacteria</taxon>
        <taxon>Bacillati</taxon>
        <taxon>Actinomycetota</taxon>
        <taxon>Actinomycetes</taxon>
        <taxon>Bifidobacteriales</taxon>
        <taxon>Bifidobacteriaceae</taxon>
        <taxon>Bombiscardovia</taxon>
    </lineage>
</organism>